<proteinExistence type="predicted"/>
<dbReference type="InterPro" id="IPR005024">
    <property type="entry name" value="Snf7_fam"/>
</dbReference>
<evidence type="ECO:0000313" key="4">
    <source>
        <dbReference type="Proteomes" id="UP001057375"/>
    </source>
</evidence>
<evidence type="ECO:0000313" key="3">
    <source>
        <dbReference type="EMBL" id="GKT36182.1"/>
    </source>
</evidence>
<feature type="region of interest" description="Disordered" evidence="2">
    <location>
        <begin position="200"/>
        <end position="219"/>
    </location>
</feature>
<dbReference type="EMBL" id="BQXS01011157">
    <property type="protein sequence ID" value="GKT36182.1"/>
    <property type="molecule type" value="Genomic_DNA"/>
</dbReference>
<protein>
    <submittedName>
        <fullName evidence="3">Snf7 family like protein</fullName>
    </submittedName>
</protein>
<dbReference type="Gene3D" id="6.10.140.1230">
    <property type="match status" value="1"/>
</dbReference>
<gene>
    <name evidence="3" type="ORF">ADUPG1_009197</name>
</gene>
<organism evidence="3 4">
    <name type="scientific">Aduncisulcus paluster</name>
    <dbReference type="NCBI Taxonomy" id="2918883"/>
    <lineage>
        <taxon>Eukaryota</taxon>
        <taxon>Metamonada</taxon>
        <taxon>Carpediemonas-like organisms</taxon>
        <taxon>Aduncisulcus</taxon>
    </lineage>
</organism>
<keyword evidence="1" id="KW-0175">Coiled coil</keyword>
<evidence type="ECO:0000256" key="2">
    <source>
        <dbReference type="SAM" id="MobiDB-lite"/>
    </source>
</evidence>
<reference evidence="3" key="1">
    <citation type="submission" date="2022-03" db="EMBL/GenBank/DDBJ databases">
        <title>Draft genome sequence of Aduncisulcus paluster, a free-living microaerophilic Fornicata.</title>
        <authorList>
            <person name="Yuyama I."/>
            <person name="Kume K."/>
            <person name="Tamura T."/>
            <person name="Inagaki Y."/>
            <person name="Hashimoto T."/>
        </authorList>
    </citation>
    <scope>NUCLEOTIDE SEQUENCE</scope>
    <source>
        <strain evidence="3">NY0171</strain>
    </source>
</reference>
<dbReference type="Proteomes" id="UP001057375">
    <property type="component" value="Unassembled WGS sequence"/>
</dbReference>
<feature type="coiled-coil region" evidence="1">
    <location>
        <begin position="36"/>
        <end position="63"/>
    </location>
</feature>
<sequence length="219" mass="24815">MGSVSSRVKTKRNVKRKEEKSKKMISSFVDQTDFQLLAIETRKDELETQDKRLMKEIASLKAEAKKLGGKDPKTRSIITRYVKREKTRKICIHAIEQLDAIIAKIKEATTLAAHKKVMELGTSELERIYTTAQLDKFQDVLDTAQDKIDDIEEVREMFMESGIDVAGIDDEIDQELADMMVGTIDMPDAPTHAPVLRDSVEYSESSEKLAPTRETVPLI</sequence>
<accession>A0ABQ5KUP1</accession>
<feature type="region of interest" description="Disordered" evidence="2">
    <location>
        <begin position="1"/>
        <end position="24"/>
    </location>
</feature>
<comment type="caution">
    <text evidence="3">The sequence shown here is derived from an EMBL/GenBank/DDBJ whole genome shotgun (WGS) entry which is preliminary data.</text>
</comment>
<dbReference type="Pfam" id="PF03357">
    <property type="entry name" value="Snf7"/>
    <property type="match status" value="1"/>
</dbReference>
<name>A0ABQ5KUP1_9EUKA</name>
<evidence type="ECO:0000256" key="1">
    <source>
        <dbReference type="SAM" id="Coils"/>
    </source>
</evidence>
<keyword evidence="4" id="KW-1185">Reference proteome</keyword>